<dbReference type="Proteomes" id="UP001175226">
    <property type="component" value="Unassembled WGS sequence"/>
</dbReference>
<gene>
    <name evidence="1" type="ORF">EV421DRAFT_1986906</name>
</gene>
<dbReference type="AlphaFoldDB" id="A0AA39J4B8"/>
<proteinExistence type="predicted"/>
<protein>
    <submittedName>
        <fullName evidence="1">Uncharacterized protein</fullName>
    </submittedName>
</protein>
<reference evidence="1" key="1">
    <citation type="submission" date="2023-06" db="EMBL/GenBank/DDBJ databases">
        <authorList>
            <consortium name="Lawrence Berkeley National Laboratory"/>
            <person name="Ahrendt S."/>
            <person name="Sahu N."/>
            <person name="Indic B."/>
            <person name="Wong-Bajracharya J."/>
            <person name="Merenyi Z."/>
            <person name="Ke H.-M."/>
            <person name="Monk M."/>
            <person name="Kocsube S."/>
            <person name="Drula E."/>
            <person name="Lipzen A."/>
            <person name="Balint B."/>
            <person name="Henrissat B."/>
            <person name="Andreopoulos B."/>
            <person name="Martin F.M."/>
            <person name="Harder C.B."/>
            <person name="Rigling D."/>
            <person name="Ford K.L."/>
            <person name="Foster G.D."/>
            <person name="Pangilinan J."/>
            <person name="Papanicolaou A."/>
            <person name="Barry K."/>
            <person name="LaButti K."/>
            <person name="Viragh M."/>
            <person name="Koriabine M."/>
            <person name="Yan M."/>
            <person name="Riley R."/>
            <person name="Champramary S."/>
            <person name="Plett K.L."/>
            <person name="Tsai I.J."/>
            <person name="Slot J."/>
            <person name="Sipos G."/>
            <person name="Plett J."/>
            <person name="Nagy L.G."/>
            <person name="Grigoriev I.V."/>
        </authorList>
    </citation>
    <scope>NUCLEOTIDE SEQUENCE</scope>
    <source>
        <strain evidence="1">FPL87.14</strain>
    </source>
</reference>
<evidence type="ECO:0000313" key="2">
    <source>
        <dbReference type="Proteomes" id="UP001175226"/>
    </source>
</evidence>
<dbReference type="EMBL" id="JAUEPT010000063">
    <property type="protein sequence ID" value="KAK0435359.1"/>
    <property type="molecule type" value="Genomic_DNA"/>
</dbReference>
<comment type="caution">
    <text evidence="1">The sequence shown here is derived from an EMBL/GenBank/DDBJ whole genome shotgun (WGS) entry which is preliminary data.</text>
</comment>
<evidence type="ECO:0000313" key="1">
    <source>
        <dbReference type="EMBL" id="KAK0435359.1"/>
    </source>
</evidence>
<organism evidence="1 2">
    <name type="scientific">Armillaria borealis</name>
    <dbReference type="NCBI Taxonomy" id="47425"/>
    <lineage>
        <taxon>Eukaryota</taxon>
        <taxon>Fungi</taxon>
        <taxon>Dikarya</taxon>
        <taxon>Basidiomycota</taxon>
        <taxon>Agaricomycotina</taxon>
        <taxon>Agaricomycetes</taxon>
        <taxon>Agaricomycetidae</taxon>
        <taxon>Agaricales</taxon>
        <taxon>Marasmiineae</taxon>
        <taxon>Physalacriaceae</taxon>
        <taxon>Armillaria</taxon>
    </lineage>
</organism>
<keyword evidence="2" id="KW-1185">Reference proteome</keyword>
<accession>A0AA39J4B8</accession>
<sequence>MSREKTISSTSSKRFAKYHVSLGSYWVVIYYELFFCKKLLVSQSHLFSRTIIIVNSRPKIPSGTAKRRKSLIGKKAKKWRGSGCTDRTCAVSPRTTFNECGKKMTKAAAISWNIEPGDKGHYIASHSDNKATKALFCGARIRSQDRLRRYRASCGPWSYTGVRDFETRCQTSTNLLERVNRRKIHASSKTDMLKKIVANEDERGAWKLVREQHAEEIDAWRCS</sequence>
<name>A0AA39J4B8_9AGAR</name>